<organism evidence="2 3">
    <name type="scientific">Bombardia bombarda</name>
    <dbReference type="NCBI Taxonomy" id="252184"/>
    <lineage>
        <taxon>Eukaryota</taxon>
        <taxon>Fungi</taxon>
        <taxon>Dikarya</taxon>
        <taxon>Ascomycota</taxon>
        <taxon>Pezizomycotina</taxon>
        <taxon>Sordariomycetes</taxon>
        <taxon>Sordariomycetidae</taxon>
        <taxon>Sordariales</taxon>
        <taxon>Lasiosphaeriaceae</taxon>
        <taxon>Bombardia</taxon>
    </lineage>
</organism>
<feature type="compositionally biased region" description="Acidic residues" evidence="1">
    <location>
        <begin position="158"/>
        <end position="168"/>
    </location>
</feature>
<feature type="compositionally biased region" description="Low complexity" evidence="1">
    <location>
        <begin position="322"/>
        <end position="331"/>
    </location>
</feature>
<evidence type="ECO:0000313" key="2">
    <source>
        <dbReference type="EMBL" id="KAK0624934.1"/>
    </source>
</evidence>
<feature type="compositionally biased region" description="Acidic residues" evidence="1">
    <location>
        <begin position="217"/>
        <end position="245"/>
    </location>
</feature>
<evidence type="ECO:0000313" key="3">
    <source>
        <dbReference type="Proteomes" id="UP001174934"/>
    </source>
</evidence>
<dbReference type="InterPro" id="IPR037647">
    <property type="entry name" value="HIRIP3"/>
</dbReference>
<keyword evidence="3" id="KW-1185">Reference proteome</keyword>
<gene>
    <name evidence="2" type="ORF">B0T17DRAFT_617087</name>
</gene>
<reference evidence="2" key="1">
    <citation type="submission" date="2023-06" db="EMBL/GenBank/DDBJ databases">
        <title>Genome-scale phylogeny and comparative genomics of the fungal order Sordariales.</title>
        <authorList>
            <consortium name="Lawrence Berkeley National Laboratory"/>
            <person name="Hensen N."/>
            <person name="Bonometti L."/>
            <person name="Westerberg I."/>
            <person name="Brannstrom I.O."/>
            <person name="Guillou S."/>
            <person name="Cros-Aarteil S."/>
            <person name="Calhoun S."/>
            <person name="Haridas S."/>
            <person name="Kuo A."/>
            <person name="Mondo S."/>
            <person name="Pangilinan J."/>
            <person name="Riley R."/>
            <person name="LaButti K."/>
            <person name="Andreopoulos B."/>
            <person name="Lipzen A."/>
            <person name="Chen C."/>
            <person name="Yanf M."/>
            <person name="Daum C."/>
            <person name="Ng V."/>
            <person name="Clum A."/>
            <person name="Steindorff A."/>
            <person name="Ohm R."/>
            <person name="Martin F."/>
            <person name="Silar P."/>
            <person name="Natvig D."/>
            <person name="Lalanne C."/>
            <person name="Gautier V."/>
            <person name="Ament-velasquez S.L."/>
            <person name="Kruys A."/>
            <person name="Hutchinson M.I."/>
            <person name="Powell A.J."/>
            <person name="Barry K."/>
            <person name="Miller A.N."/>
            <person name="Grigoriev I.V."/>
            <person name="Debuchy R."/>
            <person name="Gladieux P."/>
            <person name="Thoren M.H."/>
            <person name="Johannesson H."/>
        </authorList>
    </citation>
    <scope>NUCLEOTIDE SEQUENCE</scope>
    <source>
        <strain evidence="2">SMH3391-2</strain>
    </source>
</reference>
<proteinExistence type="predicted"/>
<protein>
    <recommendedName>
        <fullName evidence="4">Transcriptional regulator</fullName>
    </recommendedName>
</protein>
<feature type="compositionally biased region" description="Acidic residues" evidence="1">
    <location>
        <begin position="515"/>
        <end position="526"/>
    </location>
</feature>
<feature type="region of interest" description="Disordered" evidence="1">
    <location>
        <begin position="75"/>
        <end position="394"/>
    </location>
</feature>
<feature type="region of interest" description="Disordered" evidence="1">
    <location>
        <begin position="469"/>
        <end position="534"/>
    </location>
</feature>
<dbReference type="EMBL" id="JAULSR010000003">
    <property type="protein sequence ID" value="KAK0624934.1"/>
    <property type="molecule type" value="Genomic_DNA"/>
</dbReference>
<dbReference type="AlphaFoldDB" id="A0AA40C4Y8"/>
<dbReference type="Proteomes" id="UP001174934">
    <property type="component" value="Unassembled WGS sequence"/>
</dbReference>
<dbReference type="PANTHER" id="PTHR15410:SF2">
    <property type="entry name" value="HIRA-INTERACTING PROTEIN 3"/>
    <property type="match status" value="1"/>
</dbReference>
<feature type="compositionally biased region" description="Basic residues" evidence="1">
    <location>
        <begin position="200"/>
        <end position="210"/>
    </location>
</feature>
<feature type="compositionally biased region" description="Acidic residues" evidence="1">
    <location>
        <begin position="345"/>
        <end position="357"/>
    </location>
</feature>
<accession>A0AA40C4Y8</accession>
<evidence type="ECO:0008006" key="4">
    <source>
        <dbReference type="Google" id="ProtNLM"/>
    </source>
</evidence>
<feature type="compositionally biased region" description="Polar residues" evidence="1">
    <location>
        <begin position="75"/>
        <end position="90"/>
    </location>
</feature>
<feature type="compositionally biased region" description="Acidic residues" evidence="1">
    <location>
        <begin position="125"/>
        <end position="137"/>
    </location>
</feature>
<name>A0AA40C4Y8_9PEZI</name>
<dbReference type="GO" id="GO:0005634">
    <property type="term" value="C:nucleus"/>
    <property type="evidence" value="ECO:0007669"/>
    <property type="project" value="TreeGrafter"/>
</dbReference>
<evidence type="ECO:0000256" key="1">
    <source>
        <dbReference type="SAM" id="MobiDB-lite"/>
    </source>
</evidence>
<sequence length="551" mass="59975">MAPKKVSGKKIETELSNTVRHIYKTTPDDLTVNYVRLAVEKQLKLEDGFLKKGNWKGKSKEIILKVINEIETAEPTASQVSAQLTQTNPESEPELAPKPTPKNAANTRKKRAKKEETPPTVAESDLSDIDDLSEVSEEPPKKRAATTKKGNKRKAISDDEDEDDDEESILSSLSEPEEPPKKKAKATPAKSKAKANAAKPKPKAPKRASLPKKVADSEEESLLSELDEEDFEEPIATDDDSDLSDLADVSPKPVPKPTAKSAAKIVSDDDETGLSEINAEPSEPSVQDTIESKPVSVPVDDDESEMSVVFDEPPKRKRRSKGATVKATTTKDTTKTKRRSTNAAGDDDESEMSDVIDEPPKRKRRTTKEPAAAKGARKPKAASKSASAELSPDEAQIKQLQGYLLKCGIRKIWAFELKKYGDDNKAKIKHLRDLLTEVGMVGRFSESRAKEIKERRELLADLDAVKEGEKTWGLNSGRPSRRRAAPTKIKDISSEDGGGEGGEGGDGGGKKEGDNAADEDGSDDEDAQPRVRGAAKLRADFAFLGDESDSD</sequence>
<feature type="compositionally biased region" description="Basic residues" evidence="1">
    <location>
        <begin position="142"/>
        <end position="154"/>
    </location>
</feature>
<comment type="caution">
    <text evidence="2">The sequence shown here is derived from an EMBL/GenBank/DDBJ whole genome shotgun (WGS) entry which is preliminary data.</text>
</comment>
<feature type="compositionally biased region" description="Low complexity" evidence="1">
    <location>
        <begin position="186"/>
        <end position="199"/>
    </location>
</feature>
<dbReference type="PANTHER" id="PTHR15410">
    <property type="entry name" value="HIRA-INTERACTING PROTEIN 3"/>
    <property type="match status" value="1"/>
</dbReference>